<dbReference type="GeneID" id="110978914"/>
<dbReference type="AlphaFoldDB" id="A0A8B7YE83"/>
<name>A0A8B7YE83_ACAPL</name>
<evidence type="ECO:0000313" key="10">
    <source>
        <dbReference type="RefSeq" id="XP_022089941.1"/>
    </source>
</evidence>
<keyword evidence="3" id="KW-0809">Transit peptide</keyword>
<evidence type="ECO:0000256" key="7">
    <source>
        <dbReference type="ARBA" id="ARBA00035288"/>
    </source>
</evidence>
<evidence type="ECO:0000256" key="6">
    <source>
        <dbReference type="ARBA" id="ARBA00023274"/>
    </source>
</evidence>
<dbReference type="Gene3D" id="2.30.30.790">
    <property type="match status" value="1"/>
</dbReference>
<dbReference type="GO" id="GO:0003735">
    <property type="term" value="F:structural constituent of ribosome"/>
    <property type="evidence" value="ECO:0007669"/>
    <property type="project" value="InterPro"/>
</dbReference>
<accession>A0A8B7YE83</accession>
<protein>
    <recommendedName>
        <fullName evidence="7">Large ribosomal subunit protein bL19m</fullName>
    </recommendedName>
    <alternativeName>
        <fullName evidence="8">39S ribosomal protein L19, mitochondrial</fullName>
    </alternativeName>
</protein>
<dbReference type="PANTHER" id="PTHR15680:SF9">
    <property type="entry name" value="LARGE RIBOSOMAL SUBUNIT PROTEIN BL19M"/>
    <property type="match status" value="1"/>
</dbReference>
<proteinExistence type="inferred from homology"/>
<evidence type="ECO:0000256" key="5">
    <source>
        <dbReference type="ARBA" id="ARBA00023128"/>
    </source>
</evidence>
<dbReference type="GO" id="GO:0005762">
    <property type="term" value="C:mitochondrial large ribosomal subunit"/>
    <property type="evidence" value="ECO:0007669"/>
    <property type="project" value="TreeGrafter"/>
</dbReference>
<dbReference type="OrthoDB" id="432645at2759"/>
<keyword evidence="4" id="KW-0689">Ribosomal protein</keyword>
<evidence type="ECO:0000256" key="3">
    <source>
        <dbReference type="ARBA" id="ARBA00022946"/>
    </source>
</evidence>
<evidence type="ECO:0000256" key="8">
    <source>
        <dbReference type="ARBA" id="ARBA00035359"/>
    </source>
</evidence>
<keyword evidence="6" id="KW-0687">Ribonucleoprotein</keyword>
<evidence type="ECO:0000256" key="2">
    <source>
        <dbReference type="ARBA" id="ARBA00005781"/>
    </source>
</evidence>
<comment type="subcellular location">
    <subcellularLocation>
        <location evidence="1">Mitochondrion</location>
    </subcellularLocation>
</comment>
<dbReference type="RefSeq" id="XP_022089941.1">
    <property type="nucleotide sequence ID" value="XM_022234249.1"/>
</dbReference>
<dbReference type="InterPro" id="IPR001857">
    <property type="entry name" value="Ribosomal_bL19"/>
</dbReference>
<dbReference type="Proteomes" id="UP000694845">
    <property type="component" value="Unplaced"/>
</dbReference>
<comment type="similarity">
    <text evidence="2">Belongs to the bacterial ribosomal protein bL19 family.</text>
</comment>
<evidence type="ECO:0000256" key="1">
    <source>
        <dbReference type="ARBA" id="ARBA00004173"/>
    </source>
</evidence>
<dbReference type="PRINTS" id="PR00061">
    <property type="entry name" value="RIBOSOMALL19"/>
</dbReference>
<sequence length="288" mass="33307">MALHSSFRARLPCLLQRYLPSKNFKCPVSTTGDTITVAETTADKREKHVHDQDGGSYGQTREQFISPELLPPMGTRSKLKDYLERKDCFTRRKVISIPEFYVGSIMAVIVADPHAKGKSSRFVGICTRRGGYGLGATFVLRNIINDQGVDICYELYSPLIQKIEVLKLEKRLDSDLKYLQDALPEYSTIDPNMVPIKHPPGKPVPVNPIKVQMKPKPWYKRWEREELQGVDFSILSEEKLEHAKKWWLPIYKRMDLLQHWKLPDEVQKGIKKEVEQHEITLGYDKTKR</sequence>
<dbReference type="OMA" id="IHEIQVV"/>
<organism evidence="9 10">
    <name type="scientific">Acanthaster planci</name>
    <name type="common">Crown-of-thorns starfish</name>
    <dbReference type="NCBI Taxonomy" id="133434"/>
    <lineage>
        <taxon>Eukaryota</taxon>
        <taxon>Metazoa</taxon>
        <taxon>Echinodermata</taxon>
        <taxon>Eleutherozoa</taxon>
        <taxon>Asterozoa</taxon>
        <taxon>Asteroidea</taxon>
        <taxon>Valvatacea</taxon>
        <taxon>Valvatida</taxon>
        <taxon>Acanthasteridae</taxon>
        <taxon>Acanthaster</taxon>
    </lineage>
</organism>
<reference evidence="10" key="1">
    <citation type="submission" date="2025-08" db="UniProtKB">
        <authorList>
            <consortium name="RefSeq"/>
        </authorList>
    </citation>
    <scope>IDENTIFICATION</scope>
</reference>
<keyword evidence="9" id="KW-1185">Reference proteome</keyword>
<gene>
    <name evidence="10" type="primary">LOC110978914</name>
</gene>
<dbReference type="GO" id="GO:0006412">
    <property type="term" value="P:translation"/>
    <property type="evidence" value="ECO:0007669"/>
    <property type="project" value="InterPro"/>
</dbReference>
<evidence type="ECO:0000256" key="4">
    <source>
        <dbReference type="ARBA" id="ARBA00022980"/>
    </source>
</evidence>
<dbReference type="SUPFAM" id="SSF50104">
    <property type="entry name" value="Translation proteins SH3-like domain"/>
    <property type="match status" value="1"/>
</dbReference>
<keyword evidence="5" id="KW-0496">Mitochondrion</keyword>
<dbReference type="FunFam" id="2.30.30.790:FF:000002">
    <property type="entry name" value="39S ribosomal protein L19, mitochondrial"/>
    <property type="match status" value="1"/>
</dbReference>
<dbReference type="KEGG" id="aplc:110978914"/>
<dbReference type="PANTHER" id="PTHR15680">
    <property type="entry name" value="RIBOSOMAL PROTEIN L19"/>
    <property type="match status" value="1"/>
</dbReference>
<evidence type="ECO:0000313" key="9">
    <source>
        <dbReference type="Proteomes" id="UP000694845"/>
    </source>
</evidence>
<dbReference type="CTD" id="9801"/>
<dbReference type="InterPro" id="IPR008991">
    <property type="entry name" value="Translation_prot_SH3-like_sf"/>
</dbReference>
<dbReference type="Pfam" id="PF01245">
    <property type="entry name" value="Ribosomal_L19"/>
    <property type="match status" value="1"/>
</dbReference>
<dbReference type="InterPro" id="IPR038657">
    <property type="entry name" value="Ribosomal_bL19_sf"/>
</dbReference>